<dbReference type="Pfam" id="PF20154">
    <property type="entry name" value="LNT_N"/>
    <property type="match status" value="1"/>
</dbReference>
<comment type="similarity">
    <text evidence="2 9">Belongs to the CN hydrolase family. Apolipoprotein N-acyltransferase subfamily.</text>
</comment>
<dbReference type="PANTHER" id="PTHR38686">
    <property type="entry name" value="APOLIPOPROTEIN N-ACYLTRANSFERASE"/>
    <property type="match status" value="1"/>
</dbReference>
<evidence type="ECO:0000256" key="8">
    <source>
        <dbReference type="ARBA" id="ARBA00023315"/>
    </source>
</evidence>
<keyword evidence="4 9" id="KW-0808">Transferase</keyword>
<sequence length="474" mass="53843">MTASRFFGSTFLTTLIWNTGTTWWMWNSTDVGTIAAIMFNSMLMTFPWWGYFHLKKKGKRIGYISLISFWMCFEYIHHNWQLSWPWLSLGNVFAMYPDSIQWYEFTGVQGGTLWVLIGNVFLYETILSFQQKVNVKKNVLISITILIIPVMLSIFIKPKIEENTAKQNIVIVQPNVDPYGKFNAGSTSEQINSLLQLTEQNIDSNTALVLWPETAMSDAEWQDNVLYNGYYQPVFAFSKKHPAISLVSGIETYKNYGYEKQTATARTTGSGTYYDAFNAAVHITNGLPIAFYNKSKLVPGVESLPTFLNFMAPVFEQFGGTTGGYGRSESATAFSTPQNPYSSAPIICYESVYGEYVGEYVKQGANILTIMTNDGWWGNTPGHRQHLHYAKLRAIETRKWVARSANTGISAVIDPLGEIKTSQPWNQKTAIKYPVPVVSGETFYVQWGDYLYKIASAISLLLILWKFTDRFRKK</sequence>
<dbReference type="NCBIfam" id="TIGR00546">
    <property type="entry name" value="lnt"/>
    <property type="match status" value="1"/>
</dbReference>
<dbReference type="EC" id="2.3.1.269" evidence="9"/>
<dbReference type="InterPro" id="IPR003010">
    <property type="entry name" value="C-N_Hydrolase"/>
</dbReference>
<proteinExistence type="inferred from homology"/>
<keyword evidence="7 9" id="KW-0472">Membrane</keyword>
<organism evidence="11">
    <name type="scientific">Sediminibacterium sp. KACHI17</name>
    <dbReference type="NCBI Taxonomy" id="1751071"/>
    <lineage>
        <taxon>Bacteria</taxon>
        <taxon>Pseudomonadati</taxon>
        <taxon>Bacteroidota</taxon>
        <taxon>Chitinophagia</taxon>
        <taxon>Chitinophagales</taxon>
        <taxon>Chitinophagaceae</taxon>
        <taxon>Sediminibacterium</taxon>
    </lineage>
</organism>
<feature type="transmembrane region" description="Helical" evidence="9">
    <location>
        <begin position="138"/>
        <end position="156"/>
    </location>
</feature>
<keyword evidence="5 9" id="KW-0812">Transmembrane</keyword>
<dbReference type="GO" id="GO:0016410">
    <property type="term" value="F:N-acyltransferase activity"/>
    <property type="evidence" value="ECO:0007669"/>
    <property type="project" value="UniProtKB-UniRule"/>
</dbReference>
<evidence type="ECO:0000256" key="6">
    <source>
        <dbReference type="ARBA" id="ARBA00022989"/>
    </source>
</evidence>
<evidence type="ECO:0000259" key="10">
    <source>
        <dbReference type="PROSITE" id="PS50263"/>
    </source>
</evidence>
<keyword evidence="3 9" id="KW-1003">Cell membrane</keyword>
<dbReference type="Gene3D" id="3.60.110.10">
    <property type="entry name" value="Carbon-nitrogen hydrolase"/>
    <property type="match status" value="1"/>
</dbReference>
<dbReference type="SUPFAM" id="SSF56317">
    <property type="entry name" value="Carbon-nitrogen hydrolase"/>
    <property type="match status" value="1"/>
</dbReference>
<comment type="pathway">
    <text evidence="9">Protein modification; lipoprotein biosynthesis (N-acyl transfer).</text>
</comment>
<dbReference type="InterPro" id="IPR004563">
    <property type="entry name" value="Apolipo_AcylTrfase"/>
</dbReference>
<feature type="transmembrane region" description="Helical" evidence="9">
    <location>
        <begin position="61"/>
        <end position="80"/>
    </location>
</feature>
<comment type="function">
    <text evidence="9">Catalyzes the phospholipid dependent N-acylation of the N-terminal cysteine of apolipoprotein, the last step in lipoprotein maturation.</text>
</comment>
<evidence type="ECO:0000256" key="1">
    <source>
        <dbReference type="ARBA" id="ARBA00004651"/>
    </source>
</evidence>
<evidence type="ECO:0000256" key="3">
    <source>
        <dbReference type="ARBA" id="ARBA00022475"/>
    </source>
</evidence>
<dbReference type="CDD" id="cd07571">
    <property type="entry name" value="ALP_N-acyl_transferase"/>
    <property type="match status" value="1"/>
</dbReference>
<evidence type="ECO:0000256" key="4">
    <source>
        <dbReference type="ARBA" id="ARBA00022679"/>
    </source>
</evidence>
<dbReference type="EMBL" id="AP029612">
    <property type="protein sequence ID" value="BFG71644.1"/>
    <property type="molecule type" value="Genomic_DNA"/>
</dbReference>
<protein>
    <recommendedName>
        <fullName evidence="9">Apolipoprotein N-acyltransferase</fullName>
        <shortName evidence="9">ALP N-acyltransferase</shortName>
        <ecNumber evidence="9">2.3.1.269</ecNumber>
    </recommendedName>
</protein>
<dbReference type="PANTHER" id="PTHR38686:SF1">
    <property type="entry name" value="APOLIPOPROTEIN N-ACYLTRANSFERASE"/>
    <property type="match status" value="1"/>
</dbReference>
<evidence type="ECO:0000256" key="7">
    <source>
        <dbReference type="ARBA" id="ARBA00023136"/>
    </source>
</evidence>
<feature type="domain" description="CN hydrolase" evidence="10">
    <location>
        <begin position="172"/>
        <end position="437"/>
    </location>
</feature>
<reference evidence="11" key="1">
    <citation type="submission" date="2024-02" db="EMBL/GenBank/DDBJ databases">
        <title>Sediminibacterium planktonica sp. nov. and Sediminibacterium longus sp. nov., isolated from surface lake and river water.</title>
        <authorList>
            <person name="Watanabe K."/>
            <person name="Takemine S."/>
            <person name="Ishii Y."/>
            <person name="Ogata Y."/>
            <person name="Shindo C."/>
            <person name="Suda W."/>
        </authorList>
    </citation>
    <scope>NUCLEOTIDE SEQUENCE</scope>
    <source>
        <strain evidence="11">KACHI17</strain>
    </source>
</reference>
<evidence type="ECO:0000256" key="9">
    <source>
        <dbReference type="HAMAP-Rule" id="MF_01148"/>
    </source>
</evidence>
<dbReference type="AlphaFoldDB" id="A0AAT9GMA2"/>
<comment type="catalytic activity">
    <reaction evidence="9">
        <text>N-terminal S-1,2-diacyl-sn-glyceryl-L-cysteinyl-[lipoprotein] + a glycerophospholipid = N-acyl-S-1,2-diacyl-sn-glyceryl-L-cysteinyl-[lipoprotein] + a 2-acyl-sn-glycero-3-phospholipid + H(+)</text>
        <dbReference type="Rhea" id="RHEA:48228"/>
        <dbReference type="Rhea" id="RHEA-COMP:14681"/>
        <dbReference type="Rhea" id="RHEA-COMP:14684"/>
        <dbReference type="ChEBI" id="CHEBI:15378"/>
        <dbReference type="ChEBI" id="CHEBI:136912"/>
        <dbReference type="ChEBI" id="CHEBI:140656"/>
        <dbReference type="ChEBI" id="CHEBI:140657"/>
        <dbReference type="ChEBI" id="CHEBI:140660"/>
        <dbReference type="EC" id="2.3.1.269"/>
    </reaction>
</comment>
<comment type="subcellular location">
    <subcellularLocation>
        <location evidence="1 9">Cell membrane</location>
        <topology evidence="1 9">Multi-pass membrane protein</topology>
    </subcellularLocation>
</comment>
<dbReference type="GO" id="GO:0005886">
    <property type="term" value="C:plasma membrane"/>
    <property type="evidence" value="ECO:0007669"/>
    <property type="project" value="UniProtKB-SubCell"/>
</dbReference>
<evidence type="ECO:0000256" key="2">
    <source>
        <dbReference type="ARBA" id="ARBA00010065"/>
    </source>
</evidence>
<dbReference type="GO" id="GO:0042158">
    <property type="term" value="P:lipoprotein biosynthetic process"/>
    <property type="evidence" value="ECO:0007669"/>
    <property type="project" value="UniProtKB-UniRule"/>
</dbReference>
<dbReference type="InterPro" id="IPR045378">
    <property type="entry name" value="LNT_N"/>
</dbReference>
<evidence type="ECO:0000313" key="11">
    <source>
        <dbReference type="EMBL" id="BFG71644.1"/>
    </source>
</evidence>
<dbReference type="PROSITE" id="PS50263">
    <property type="entry name" value="CN_HYDROLASE"/>
    <property type="match status" value="1"/>
</dbReference>
<name>A0AAT9GMA2_9BACT</name>
<feature type="transmembrane region" description="Helical" evidence="9">
    <location>
        <begin position="100"/>
        <end position="126"/>
    </location>
</feature>
<dbReference type="Pfam" id="PF00795">
    <property type="entry name" value="CN_hydrolase"/>
    <property type="match status" value="1"/>
</dbReference>
<dbReference type="HAMAP" id="MF_01148">
    <property type="entry name" value="Lnt"/>
    <property type="match status" value="1"/>
</dbReference>
<evidence type="ECO:0000256" key="5">
    <source>
        <dbReference type="ARBA" id="ARBA00022692"/>
    </source>
</evidence>
<keyword evidence="8 9" id="KW-0012">Acyltransferase</keyword>
<keyword evidence="6 9" id="KW-1133">Transmembrane helix</keyword>
<feature type="transmembrane region" description="Helical" evidence="9">
    <location>
        <begin position="7"/>
        <end position="26"/>
    </location>
</feature>
<feature type="transmembrane region" description="Helical" evidence="9">
    <location>
        <begin position="32"/>
        <end position="49"/>
    </location>
</feature>
<gene>
    <name evidence="9" type="primary">lnt</name>
    <name evidence="11" type="ORF">KACHI17_25250</name>
</gene>
<accession>A0AAT9GMA2</accession>
<feature type="transmembrane region" description="Helical" evidence="9">
    <location>
        <begin position="450"/>
        <end position="468"/>
    </location>
</feature>
<dbReference type="InterPro" id="IPR036526">
    <property type="entry name" value="C-N_Hydrolase_sf"/>
</dbReference>